<keyword evidence="3" id="KW-1185">Reference proteome</keyword>
<dbReference type="InterPro" id="IPR001932">
    <property type="entry name" value="PPM-type_phosphatase-like_dom"/>
</dbReference>
<comment type="caution">
    <text evidence="2">The sequence shown here is derived from an EMBL/GenBank/DDBJ whole genome shotgun (WGS) entry which is preliminary data.</text>
</comment>
<sequence>MPQEFSTLRVGSCWASATRVVSRKVNADAVASYRDPASQVEAFAVADGIGDTAQAARAARAAVDTAVRSAVVSGPLAAVLAAQRGLPADAGDCVLVVATPFADRTSRGYRLAWVGDCRAYRWDGGRLTRLTSDQTMAQYLRDHGEVPAPRWEHVVTNSVRTTDVAQIGWNQVRLPHGLLLTTDGVHKVLTDQRMAALLSRSGTVEQRVTRLVAAAAAEGADNASAMLVEEAICWPPTAVDRDRESPGPAVGGPSDLVLLAAA</sequence>
<gene>
    <name evidence="2" type="ORF">LX83_005135</name>
</gene>
<accession>A0AAE3GHC7</accession>
<reference evidence="2" key="1">
    <citation type="submission" date="2022-06" db="EMBL/GenBank/DDBJ databases">
        <title>Genomic Encyclopedia of Archaeal and Bacterial Type Strains, Phase II (KMG-II): from individual species to whole genera.</title>
        <authorList>
            <person name="Goeker M."/>
        </authorList>
    </citation>
    <scope>NUCLEOTIDE SEQUENCE</scope>
    <source>
        <strain evidence="2">DSM 43935</strain>
    </source>
</reference>
<dbReference type="Gene3D" id="3.60.40.10">
    <property type="entry name" value="PPM-type phosphatase domain"/>
    <property type="match status" value="1"/>
</dbReference>
<dbReference type="SUPFAM" id="SSF81606">
    <property type="entry name" value="PP2C-like"/>
    <property type="match status" value="1"/>
</dbReference>
<dbReference type="SMART" id="SM00332">
    <property type="entry name" value="PP2Cc"/>
    <property type="match status" value="1"/>
</dbReference>
<protein>
    <submittedName>
        <fullName evidence="2">Protein phosphatase</fullName>
    </submittedName>
</protein>
<dbReference type="RefSeq" id="WP_253775939.1">
    <property type="nucleotide sequence ID" value="NZ_JAMTCK010000013.1"/>
</dbReference>
<feature type="domain" description="PPM-type phosphatase" evidence="1">
    <location>
        <begin position="9"/>
        <end position="230"/>
    </location>
</feature>
<dbReference type="AlphaFoldDB" id="A0AAE3GHC7"/>
<evidence type="ECO:0000259" key="1">
    <source>
        <dbReference type="PROSITE" id="PS51746"/>
    </source>
</evidence>
<dbReference type="Proteomes" id="UP001206128">
    <property type="component" value="Unassembled WGS sequence"/>
</dbReference>
<proteinExistence type="predicted"/>
<evidence type="ECO:0000313" key="2">
    <source>
        <dbReference type="EMBL" id="MCP2168257.1"/>
    </source>
</evidence>
<dbReference type="EMBL" id="JAMTCK010000013">
    <property type="protein sequence ID" value="MCP2168257.1"/>
    <property type="molecule type" value="Genomic_DNA"/>
</dbReference>
<evidence type="ECO:0000313" key="3">
    <source>
        <dbReference type="Proteomes" id="UP001206128"/>
    </source>
</evidence>
<dbReference type="InterPro" id="IPR036457">
    <property type="entry name" value="PPM-type-like_dom_sf"/>
</dbReference>
<name>A0AAE3GHC7_9PSEU</name>
<organism evidence="2 3">
    <name type="scientific">Goodfellowiella coeruleoviolacea</name>
    <dbReference type="NCBI Taxonomy" id="334858"/>
    <lineage>
        <taxon>Bacteria</taxon>
        <taxon>Bacillati</taxon>
        <taxon>Actinomycetota</taxon>
        <taxon>Actinomycetes</taxon>
        <taxon>Pseudonocardiales</taxon>
        <taxon>Pseudonocardiaceae</taxon>
        <taxon>Goodfellowiella</taxon>
    </lineage>
</organism>
<dbReference type="PROSITE" id="PS51746">
    <property type="entry name" value="PPM_2"/>
    <property type="match status" value="1"/>
</dbReference>